<evidence type="ECO:0000313" key="2">
    <source>
        <dbReference type="EMBL" id="PLB44879.1"/>
    </source>
</evidence>
<dbReference type="AlphaFoldDB" id="A0A2I2FW56"/>
<sequence length="165" mass="18099">MKLSCLKTLGPGPRWQSHTNQIGNASNPKPLPTVEQKQQSTESTDPRTSRALGIIQPTLCLGKGKKDSNPKLRQAAAGPLQQRRPLACFKLEHSVPGRGCSWQGAGCWALNRNPESVSEWNPVDPSKSPKPHETVGERSTPSKLYSGPVPRMFDVLRHDSSTPWT</sequence>
<dbReference type="GeneID" id="36550830"/>
<evidence type="ECO:0000256" key="1">
    <source>
        <dbReference type="SAM" id="MobiDB-lite"/>
    </source>
</evidence>
<organism evidence="2 3">
    <name type="scientific">Aspergillus steynii IBT 23096</name>
    <dbReference type="NCBI Taxonomy" id="1392250"/>
    <lineage>
        <taxon>Eukaryota</taxon>
        <taxon>Fungi</taxon>
        <taxon>Dikarya</taxon>
        <taxon>Ascomycota</taxon>
        <taxon>Pezizomycotina</taxon>
        <taxon>Eurotiomycetes</taxon>
        <taxon>Eurotiomycetidae</taxon>
        <taxon>Eurotiales</taxon>
        <taxon>Aspergillaceae</taxon>
        <taxon>Aspergillus</taxon>
        <taxon>Aspergillus subgen. Circumdati</taxon>
    </lineage>
</organism>
<feature type="region of interest" description="Disordered" evidence="1">
    <location>
        <begin position="1"/>
        <end position="80"/>
    </location>
</feature>
<dbReference type="EMBL" id="MSFO01000008">
    <property type="protein sequence ID" value="PLB44879.1"/>
    <property type="molecule type" value="Genomic_DNA"/>
</dbReference>
<accession>A0A2I2FW56</accession>
<name>A0A2I2FW56_9EURO</name>
<feature type="compositionally biased region" description="Polar residues" evidence="1">
    <location>
        <begin position="16"/>
        <end position="27"/>
    </location>
</feature>
<dbReference type="RefSeq" id="XP_024700181.1">
    <property type="nucleotide sequence ID" value="XM_024843131.1"/>
</dbReference>
<protein>
    <submittedName>
        <fullName evidence="2">Uncharacterized protein</fullName>
    </submittedName>
</protein>
<feature type="region of interest" description="Disordered" evidence="1">
    <location>
        <begin position="115"/>
        <end position="149"/>
    </location>
</feature>
<keyword evidence="3" id="KW-1185">Reference proteome</keyword>
<comment type="caution">
    <text evidence="2">The sequence shown here is derived from an EMBL/GenBank/DDBJ whole genome shotgun (WGS) entry which is preliminary data.</text>
</comment>
<dbReference type="Proteomes" id="UP000234275">
    <property type="component" value="Unassembled WGS sequence"/>
</dbReference>
<gene>
    <name evidence="2" type="ORF">P170DRAFT_269314</name>
</gene>
<reference evidence="2 3" key="1">
    <citation type="submission" date="2016-12" db="EMBL/GenBank/DDBJ databases">
        <title>The genomes of Aspergillus section Nigri reveals drivers in fungal speciation.</title>
        <authorList>
            <consortium name="DOE Joint Genome Institute"/>
            <person name="Vesth T.C."/>
            <person name="Nybo J."/>
            <person name="Theobald S."/>
            <person name="Brandl J."/>
            <person name="Frisvad J.C."/>
            <person name="Nielsen K.F."/>
            <person name="Lyhne E.K."/>
            <person name="Kogle M.E."/>
            <person name="Kuo A."/>
            <person name="Riley R."/>
            <person name="Clum A."/>
            <person name="Nolan M."/>
            <person name="Lipzen A."/>
            <person name="Salamov A."/>
            <person name="Henrissat B."/>
            <person name="Wiebenga A."/>
            <person name="De Vries R.P."/>
            <person name="Grigoriev I.V."/>
            <person name="Mortensen U.H."/>
            <person name="Andersen M.R."/>
            <person name="Baker S.E."/>
        </authorList>
    </citation>
    <scope>NUCLEOTIDE SEQUENCE [LARGE SCALE GENOMIC DNA]</scope>
    <source>
        <strain evidence="2 3">IBT 23096</strain>
    </source>
</reference>
<evidence type="ECO:0000313" key="3">
    <source>
        <dbReference type="Proteomes" id="UP000234275"/>
    </source>
</evidence>
<proteinExistence type="predicted"/>
<dbReference type="VEuPathDB" id="FungiDB:P170DRAFT_269314"/>